<evidence type="ECO:0000313" key="3">
    <source>
        <dbReference type="Proteomes" id="UP000622317"/>
    </source>
</evidence>
<dbReference type="Pfam" id="PF08279">
    <property type="entry name" value="HTH_11"/>
    <property type="match status" value="1"/>
</dbReference>
<dbReference type="PANTHER" id="PTHR38600:SF2">
    <property type="entry name" value="SLL0088 PROTEIN"/>
    <property type="match status" value="1"/>
</dbReference>
<reference evidence="2" key="1">
    <citation type="submission" date="2020-09" db="EMBL/GenBank/DDBJ databases">
        <title>Pelagicoccus enzymogenes sp. nov. with an EPS production, isolated from marine sediment.</title>
        <authorList>
            <person name="Feng X."/>
        </authorList>
    </citation>
    <scope>NUCLEOTIDE SEQUENCE</scope>
    <source>
        <strain evidence="2">NFK12</strain>
    </source>
</reference>
<keyword evidence="3" id="KW-1185">Reference proteome</keyword>
<dbReference type="InterPro" id="IPR011991">
    <property type="entry name" value="ArsR-like_HTH"/>
</dbReference>
<sequence>MPLKNGSYKGATWATRRALLDMLKLQGELTSLQMAEALGVSPMAIRQHMQELEAAGDVNSIDRARGKGRPSKFWSLAPAAARHFPDRHRDLMLDLLSNVQNVLGDDAMDRLLDERGDEQARNYGRQVADCESLSARVQALARLRSEEGYMAEASEQDGVFTLVENHCPICAAASACKGLCDRELSVFERVLGPGCTVERVEHLLSGARRCAYQIRPKNGQD</sequence>
<evidence type="ECO:0000313" key="2">
    <source>
        <dbReference type="EMBL" id="MBD5781825.1"/>
    </source>
</evidence>
<dbReference type="EMBL" id="JACYFG010000051">
    <property type="protein sequence ID" value="MBD5781825.1"/>
    <property type="molecule type" value="Genomic_DNA"/>
</dbReference>
<feature type="domain" description="Helix-turn-helix type 11" evidence="1">
    <location>
        <begin position="16"/>
        <end position="67"/>
    </location>
</feature>
<protein>
    <submittedName>
        <fullName evidence="2">Transcriptional regulator</fullName>
    </submittedName>
</protein>
<evidence type="ECO:0000259" key="1">
    <source>
        <dbReference type="Pfam" id="PF08279"/>
    </source>
</evidence>
<dbReference type="InterPro" id="IPR013196">
    <property type="entry name" value="HTH_11"/>
</dbReference>
<dbReference type="SUPFAM" id="SSF46785">
    <property type="entry name" value="Winged helix' DNA-binding domain"/>
    <property type="match status" value="1"/>
</dbReference>
<name>A0A927FCG7_9BACT</name>
<dbReference type="PANTHER" id="PTHR38600">
    <property type="entry name" value="TRANSCRIPTIONAL REGULATORY PROTEIN"/>
    <property type="match status" value="1"/>
</dbReference>
<gene>
    <name evidence="2" type="ORF">IEN85_20155</name>
</gene>
<dbReference type="Gene3D" id="1.10.10.10">
    <property type="entry name" value="Winged helix-like DNA-binding domain superfamily/Winged helix DNA-binding domain"/>
    <property type="match status" value="1"/>
</dbReference>
<dbReference type="RefSeq" id="WP_191618904.1">
    <property type="nucleotide sequence ID" value="NZ_JACYFG010000051.1"/>
</dbReference>
<proteinExistence type="predicted"/>
<dbReference type="InterPro" id="IPR036388">
    <property type="entry name" value="WH-like_DNA-bd_sf"/>
</dbReference>
<organism evidence="2 3">
    <name type="scientific">Pelagicoccus enzymogenes</name>
    <dbReference type="NCBI Taxonomy" id="2773457"/>
    <lineage>
        <taxon>Bacteria</taxon>
        <taxon>Pseudomonadati</taxon>
        <taxon>Verrucomicrobiota</taxon>
        <taxon>Opitutia</taxon>
        <taxon>Puniceicoccales</taxon>
        <taxon>Pelagicoccaceae</taxon>
        <taxon>Pelagicoccus</taxon>
    </lineage>
</organism>
<dbReference type="CDD" id="cd00090">
    <property type="entry name" value="HTH_ARSR"/>
    <property type="match status" value="1"/>
</dbReference>
<comment type="caution">
    <text evidence="2">The sequence shown here is derived from an EMBL/GenBank/DDBJ whole genome shotgun (WGS) entry which is preliminary data.</text>
</comment>
<accession>A0A927FCG7</accession>
<dbReference type="Proteomes" id="UP000622317">
    <property type="component" value="Unassembled WGS sequence"/>
</dbReference>
<dbReference type="GO" id="GO:0006355">
    <property type="term" value="P:regulation of DNA-templated transcription"/>
    <property type="evidence" value="ECO:0007669"/>
    <property type="project" value="UniProtKB-ARBA"/>
</dbReference>
<dbReference type="InterPro" id="IPR036390">
    <property type="entry name" value="WH_DNA-bd_sf"/>
</dbReference>
<dbReference type="AlphaFoldDB" id="A0A927FCG7"/>